<keyword evidence="2 5" id="KW-0812">Transmembrane</keyword>
<keyword evidence="5" id="KW-1133">Transmembrane helix</keyword>
<organism evidence="7 8">
    <name type="scientific">Prolemur simus</name>
    <name type="common">Greater bamboo lemur</name>
    <name type="synonym">Hapalemur simus</name>
    <dbReference type="NCBI Taxonomy" id="1328070"/>
    <lineage>
        <taxon>Eukaryota</taxon>
        <taxon>Metazoa</taxon>
        <taxon>Chordata</taxon>
        <taxon>Craniata</taxon>
        <taxon>Vertebrata</taxon>
        <taxon>Euteleostomi</taxon>
        <taxon>Mammalia</taxon>
        <taxon>Eutheria</taxon>
        <taxon>Euarchontoglires</taxon>
        <taxon>Primates</taxon>
        <taxon>Strepsirrhini</taxon>
        <taxon>Lemuriformes</taxon>
        <taxon>Lemuridae</taxon>
        <taxon>Prolemur</taxon>
    </lineage>
</organism>
<proteinExistence type="predicted"/>
<reference evidence="7" key="1">
    <citation type="submission" date="2025-08" db="UniProtKB">
        <authorList>
            <consortium name="Ensembl"/>
        </authorList>
    </citation>
    <scope>IDENTIFICATION</scope>
</reference>
<keyword evidence="3" id="KW-0430">Lectin</keyword>
<dbReference type="InterPro" id="IPR016186">
    <property type="entry name" value="C-type_lectin-like/link_sf"/>
</dbReference>
<sequence length="189" mass="21427">MTDSVIYSMLEFPTASQAQNDYRPQQEASSSRLSPSCRVAIALGLLTAILTSLLLYQWIRGQGSTDSTCTSCPSCPDLWMRYGSHCYYFSVEKKDWMSSQEFCLAKDAHLLMFTDTQEMSLLKDFINKDFHWIGLRNSSGWRWEDGSTLNSSRIVSNSFVQKCGTISKEGLQASSCEVPLLWICKKVRL</sequence>
<evidence type="ECO:0000256" key="3">
    <source>
        <dbReference type="ARBA" id="ARBA00022734"/>
    </source>
</evidence>
<evidence type="ECO:0000256" key="1">
    <source>
        <dbReference type="ARBA" id="ARBA00004167"/>
    </source>
</evidence>
<reference evidence="7" key="2">
    <citation type="submission" date="2025-09" db="UniProtKB">
        <authorList>
            <consortium name="Ensembl"/>
        </authorList>
    </citation>
    <scope>IDENTIFICATION</scope>
</reference>
<dbReference type="InterPro" id="IPR016187">
    <property type="entry name" value="CTDL_fold"/>
</dbReference>
<dbReference type="InterPro" id="IPR033992">
    <property type="entry name" value="NKR-like_CTLD"/>
</dbReference>
<evidence type="ECO:0000259" key="6">
    <source>
        <dbReference type="PROSITE" id="PS50041"/>
    </source>
</evidence>
<dbReference type="SMART" id="SM00034">
    <property type="entry name" value="CLECT"/>
    <property type="match status" value="1"/>
</dbReference>
<evidence type="ECO:0000313" key="7">
    <source>
        <dbReference type="Ensembl" id="ENSPSMP00000006302.1"/>
    </source>
</evidence>
<dbReference type="PANTHER" id="PTHR47648:SF1">
    <property type="entry name" value="KILLER CELL LECTIN-LIKE RECEPTOR SUBFAMILY G MEMBER 1"/>
    <property type="match status" value="1"/>
</dbReference>
<protein>
    <submittedName>
        <fullName evidence="7">Killer cell lectin like receptor G1</fullName>
    </submittedName>
</protein>
<evidence type="ECO:0000256" key="5">
    <source>
        <dbReference type="SAM" id="Phobius"/>
    </source>
</evidence>
<dbReference type="Proteomes" id="UP000694414">
    <property type="component" value="Unplaced"/>
</dbReference>
<gene>
    <name evidence="7" type="primary">KLRG1</name>
</gene>
<dbReference type="InterPro" id="IPR001304">
    <property type="entry name" value="C-type_lectin-like"/>
</dbReference>
<feature type="domain" description="C-type lectin" evidence="6">
    <location>
        <begin position="82"/>
        <end position="185"/>
    </location>
</feature>
<dbReference type="InterPro" id="IPR042190">
    <property type="entry name" value="KLRG1"/>
</dbReference>
<dbReference type="PROSITE" id="PS50041">
    <property type="entry name" value="C_TYPE_LECTIN_2"/>
    <property type="match status" value="1"/>
</dbReference>
<evidence type="ECO:0000256" key="4">
    <source>
        <dbReference type="ARBA" id="ARBA00023136"/>
    </source>
</evidence>
<dbReference type="Gene3D" id="3.10.100.10">
    <property type="entry name" value="Mannose-Binding Protein A, subunit A"/>
    <property type="match status" value="1"/>
</dbReference>
<keyword evidence="4 5" id="KW-0472">Membrane</keyword>
<dbReference type="GeneTree" id="ENSGT00940000156296"/>
<evidence type="ECO:0000313" key="8">
    <source>
        <dbReference type="Proteomes" id="UP000694414"/>
    </source>
</evidence>
<name>A0A8C8YVW3_PROSS</name>
<dbReference type="SUPFAM" id="SSF56436">
    <property type="entry name" value="C-type lectin-like"/>
    <property type="match status" value="1"/>
</dbReference>
<accession>A0A8C8YVW3</accession>
<evidence type="ECO:0000256" key="2">
    <source>
        <dbReference type="ARBA" id="ARBA00022692"/>
    </source>
</evidence>
<dbReference type="GO" id="GO:0016020">
    <property type="term" value="C:membrane"/>
    <property type="evidence" value="ECO:0007669"/>
    <property type="project" value="UniProtKB-SubCell"/>
</dbReference>
<keyword evidence="8" id="KW-1185">Reference proteome</keyword>
<dbReference type="CDD" id="cd03593">
    <property type="entry name" value="CLECT_NK_receptors_like"/>
    <property type="match status" value="1"/>
</dbReference>
<dbReference type="Ensembl" id="ENSPSMT00000007452.1">
    <property type="protein sequence ID" value="ENSPSMP00000006302.1"/>
    <property type="gene ID" value="ENSPSMG00000004755.1"/>
</dbReference>
<feature type="transmembrane region" description="Helical" evidence="5">
    <location>
        <begin position="39"/>
        <end position="59"/>
    </location>
</feature>
<comment type="subcellular location">
    <subcellularLocation>
        <location evidence="1">Membrane</location>
        <topology evidence="1">Single-pass membrane protein</topology>
    </subcellularLocation>
</comment>
<dbReference type="Pfam" id="PF00059">
    <property type="entry name" value="Lectin_C"/>
    <property type="match status" value="1"/>
</dbReference>
<dbReference type="AlphaFoldDB" id="A0A8C8YVW3"/>
<dbReference type="PANTHER" id="PTHR47648">
    <property type="entry name" value="KILLER CELL LECTIN-LIKE RECEPTOR SUBFAMILY G MEMBER 1"/>
    <property type="match status" value="1"/>
</dbReference>
<dbReference type="GO" id="GO:0030246">
    <property type="term" value="F:carbohydrate binding"/>
    <property type="evidence" value="ECO:0007669"/>
    <property type="project" value="UniProtKB-KW"/>
</dbReference>